<dbReference type="Pfam" id="PF00011">
    <property type="entry name" value="HSP20"/>
    <property type="match status" value="1"/>
</dbReference>
<dbReference type="InterPro" id="IPR008978">
    <property type="entry name" value="HSP20-like_chaperone"/>
</dbReference>
<dbReference type="EMBL" id="QNGE01000531">
    <property type="protein sequence ID" value="KAA3680116.1"/>
    <property type="molecule type" value="Genomic_DNA"/>
</dbReference>
<dbReference type="SUPFAM" id="SSF49764">
    <property type="entry name" value="HSP20-like chaperones"/>
    <property type="match status" value="1"/>
</dbReference>
<feature type="domain" description="SHSP" evidence="1">
    <location>
        <begin position="180"/>
        <end position="242"/>
    </location>
</feature>
<sequence>MSDWDGRKVPIQRDSRTFEQRRRDLLVKLHQSFGCRSNLNTNDELDEVNSPIYECYQPQHPPNWFEDLNQWVDAMQKDWDREIQRIRNDMFQLLPVDWVNEDADELTQHEDVPSILDRMEREMEMMRHHTGSTSNVERKHRKLCGVGDRGPEEDASVPYLSGGPLDYLKDVYEVDENGQIRFIVRFDVVGYGPEDIQVNTSSHGLTVHAKKSLQNETETNTQEYIRTVYLPSSIDKNHFVGHLSEVNRTSWFIFT</sequence>
<proteinExistence type="predicted"/>
<keyword evidence="3" id="KW-1185">Reference proteome</keyword>
<evidence type="ECO:0000313" key="2">
    <source>
        <dbReference type="EMBL" id="KAA3680116.1"/>
    </source>
</evidence>
<reference evidence="2 3" key="1">
    <citation type="journal article" date="2019" name="Gigascience">
        <title>Whole-genome sequence of the oriental lung fluke Paragonimus westermani.</title>
        <authorList>
            <person name="Oey H."/>
            <person name="Zakrzewski M."/>
            <person name="Narain K."/>
            <person name="Devi K.R."/>
            <person name="Agatsuma T."/>
            <person name="Nawaratna S."/>
            <person name="Gobert G.N."/>
            <person name="Jones M.K."/>
            <person name="Ragan M.A."/>
            <person name="McManus D.P."/>
            <person name="Krause L."/>
        </authorList>
    </citation>
    <scope>NUCLEOTIDE SEQUENCE [LARGE SCALE GENOMIC DNA]</scope>
    <source>
        <strain evidence="2 3">IND2009</strain>
    </source>
</reference>
<organism evidence="2 3">
    <name type="scientific">Paragonimus westermani</name>
    <dbReference type="NCBI Taxonomy" id="34504"/>
    <lineage>
        <taxon>Eukaryota</taxon>
        <taxon>Metazoa</taxon>
        <taxon>Spiralia</taxon>
        <taxon>Lophotrochozoa</taxon>
        <taxon>Platyhelminthes</taxon>
        <taxon>Trematoda</taxon>
        <taxon>Digenea</taxon>
        <taxon>Plagiorchiida</taxon>
        <taxon>Troglotremata</taxon>
        <taxon>Troglotrematidae</taxon>
        <taxon>Paragonimus</taxon>
    </lineage>
</organism>
<dbReference type="AlphaFoldDB" id="A0A5J4NWW8"/>
<dbReference type="InterPro" id="IPR002068">
    <property type="entry name" value="A-crystallin/Hsp20_dom"/>
</dbReference>
<evidence type="ECO:0000259" key="1">
    <source>
        <dbReference type="Pfam" id="PF00011"/>
    </source>
</evidence>
<comment type="caution">
    <text evidence="2">The sequence shown here is derived from an EMBL/GenBank/DDBJ whole genome shotgun (WGS) entry which is preliminary data.</text>
</comment>
<dbReference type="CDD" id="cd06526">
    <property type="entry name" value="metazoan_ACD"/>
    <property type="match status" value="1"/>
</dbReference>
<protein>
    <recommendedName>
        <fullName evidence="1">SHSP domain-containing protein</fullName>
    </recommendedName>
</protein>
<accession>A0A5J4NWW8</accession>
<dbReference type="Gene3D" id="2.60.40.790">
    <property type="match status" value="1"/>
</dbReference>
<gene>
    <name evidence="2" type="ORF">DEA37_0010725</name>
</gene>
<name>A0A5J4NWW8_9TREM</name>
<dbReference type="Proteomes" id="UP000324629">
    <property type="component" value="Unassembled WGS sequence"/>
</dbReference>
<evidence type="ECO:0000313" key="3">
    <source>
        <dbReference type="Proteomes" id="UP000324629"/>
    </source>
</evidence>